<accession>G4ZVT6</accession>
<organism evidence="4 5">
    <name type="scientific">Phytophthora sojae (strain P6497)</name>
    <name type="common">Soybean stem and root rot agent</name>
    <name type="synonym">Phytophthora megasperma f. sp. glycines</name>
    <dbReference type="NCBI Taxonomy" id="1094619"/>
    <lineage>
        <taxon>Eukaryota</taxon>
        <taxon>Sar</taxon>
        <taxon>Stramenopiles</taxon>
        <taxon>Oomycota</taxon>
        <taxon>Peronosporomycetes</taxon>
        <taxon>Peronosporales</taxon>
        <taxon>Peronosporaceae</taxon>
        <taxon>Phytophthora</taxon>
    </lineage>
</organism>
<dbReference type="OMA" id="NTCAHVA"/>
<dbReference type="InterPro" id="IPR002110">
    <property type="entry name" value="Ankyrin_rpt"/>
</dbReference>
<proteinExistence type="predicted"/>
<keyword evidence="5" id="KW-1185">Reference proteome</keyword>
<dbReference type="SUPFAM" id="SSF48403">
    <property type="entry name" value="Ankyrin repeat"/>
    <property type="match status" value="1"/>
</dbReference>
<name>G4ZVT6_PHYSP</name>
<dbReference type="GeneID" id="20647244"/>
<dbReference type="RefSeq" id="XP_009532605.1">
    <property type="nucleotide sequence ID" value="XM_009534310.1"/>
</dbReference>
<protein>
    <submittedName>
        <fullName evidence="4">Uncharacterized protein</fullName>
    </submittedName>
</protein>
<dbReference type="KEGG" id="psoj:PHYSODRAFT_336711"/>
<dbReference type="Pfam" id="PF12796">
    <property type="entry name" value="Ank_2"/>
    <property type="match status" value="1"/>
</dbReference>
<evidence type="ECO:0000313" key="4">
    <source>
        <dbReference type="EMBL" id="EGZ12272.1"/>
    </source>
</evidence>
<sequence length="157" mass="16761">MAWPEGGKRLPLWDAIYNGDTVAAQKLLVTAAGAAQVNTPHGQTSVHVAVHHGHAKLLKHLLFTGADVNARTINGTTPLHVAVEINRRDIVQDLLLAGANPLLRNFTGQTPLQLATSRGLKPIAMLLRQGVDSQQTLASLEAAAHQNAKRSKPSQRG</sequence>
<gene>
    <name evidence="4" type="ORF">PHYSODRAFT_336711</name>
</gene>
<dbReference type="PROSITE" id="PS50088">
    <property type="entry name" value="ANK_REPEAT"/>
    <property type="match status" value="2"/>
</dbReference>
<evidence type="ECO:0000256" key="1">
    <source>
        <dbReference type="ARBA" id="ARBA00022737"/>
    </source>
</evidence>
<dbReference type="EMBL" id="JH159157">
    <property type="protein sequence ID" value="EGZ12272.1"/>
    <property type="molecule type" value="Genomic_DNA"/>
</dbReference>
<dbReference type="InterPro" id="IPR036770">
    <property type="entry name" value="Ankyrin_rpt-contain_sf"/>
</dbReference>
<reference evidence="4 5" key="1">
    <citation type="journal article" date="2006" name="Science">
        <title>Phytophthora genome sequences uncover evolutionary origins and mechanisms of pathogenesis.</title>
        <authorList>
            <person name="Tyler B.M."/>
            <person name="Tripathy S."/>
            <person name="Zhang X."/>
            <person name="Dehal P."/>
            <person name="Jiang R.H."/>
            <person name="Aerts A."/>
            <person name="Arredondo F.D."/>
            <person name="Baxter L."/>
            <person name="Bensasson D."/>
            <person name="Beynon J.L."/>
            <person name="Chapman J."/>
            <person name="Damasceno C.M."/>
            <person name="Dorrance A.E."/>
            <person name="Dou D."/>
            <person name="Dickerman A.W."/>
            <person name="Dubchak I.L."/>
            <person name="Garbelotto M."/>
            <person name="Gijzen M."/>
            <person name="Gordon S.G."/>
            <person name="Govers F."/>
            <person name="Grunwald N.J."/>
            <person name="Huang W."/>
            <person name="Ivors K.L."/>
            <person name="Jones R.W."/>
            <person name="Kamoun S."/>
            <person name="Krampis K."/>
            <person name="Lamour K.H."/>
            <person name="Lee M.K."/>
            <person name="McDonald W.H."/>
            <person name="Medina M."/>
            <person name="Meijer H.J."/>
            <person name="Nordberg E.K."/>
            <person name="Maclean D.J."/>
            <person name="Ospina-Giraldo M.D."/>
            <person name="Morris P.F."/>
            <person name="Phuntumart V."/>
            <person name="Putnam N.H."/>
            <person name="Rash S."/>
            <person name="Rose J.K."/>
            <person name="Sakihama Y."/>
            <person name="Salamov A.A."/>
            <person name="Savidor A."/>
            <person name="Scheuring C.F."/>
            <person name="Smith B.M."/>
            <person name="Sobral B.W."/>
            <person name="Terry A."/>
            <person name="Torto-Alalibo T.A."/>
            <person name="Win J."/>
            <person name="Xu Z."/>
            <person name="Zhang H."/>
            <person name="Grigoriev I.V."/>
            <person name="Rokhsar D.S."/>
            <person name="Boore J.L."/>
        </authorList>
    </citation>
    <scope>NUCLEOTIDE SEQUENCE [LARGE SCALE GENOMIC DNA]</scope>
    <source>
        <strain evidence="4 5">P6497</strain>
    </source>
</reference>
<dbReference type="GO" id="GO:0085020">
    <property type="term" value="P:protein K6-linked ubiquitination"/>
    <property type="evidence" value="ECO:0007669"/>
    <property type="project" value="TreeGrafter"/>
</dbReference>
<dbReference type="PANTHER" id="PTHR24171">
    <property type="entry name" value="ANKYRIN REPEAT DOMAIN-CONTAINING PROTEIN 39-RELATED"/>
    <property type="match status" value="1"/>
</dbReference>
<dbReference type="SMART" id="SM00248">
    <property type="entry name" value="ANK"/>
    <property type="match status" value="4"/>
</dbReference>
<keyword evidence="1" id="KW-0677">Repeat</keyword>
<feature type="repeat" description="ANK" evidence="3">
    <location>
        <begin position="41"/>
        <end position="73"/>
    </location>
</feature>
<dbReference type="SMR" id="G4ZVT6"/>
<evidence type="ECO:0000256" key="3">
    <source>
        <dbReference type="PROSITE-ProRule" id="PRU00023"/>
    </source>
</evidence>
<dbReference type="PANTHER" id="PTHR24171:SF8">
    <property type="entry name" value="BRCA1-ASSOCIATED RING DOMAIN PROTEIN 1"/>
    <property type="match status" value="1"/>
</dbReference>
<feature type="repeat" description="ANK" evidence="3">
    <location>
        <begin position="74"/>
        <end position="106"/>
    </location>
</feature>
<dbReference type="Gene3D" id="1.25.40.20">
    <property type="entry name" value="Ankyrin repeat-containing domain"/>
    <property type="match status" value="1"/>
</dbReference>
<evidence type="ECO:0000256" key="2">
    <source>
        <dbReference type="ARBA" id="ARBA00023043"/>
    </source>
</evidence>
<dbReference type="GO" id="GO:0004842">
    <property type="term" value="F:ubiquitin-protein transferase activity"/>
    <property type="evidence" value="ECO:0007669"/>
    <property type="project" value="TreeGrafter"/>
</dbReference>
<dbReference type="Proteomes" id="UP000002640">
    <property type="component" value="Unassembled WGS sequence"/>
</dbReference>
<dbReference type="InParanoid" id="G4ZVT6"/>
<dbReference type="PROSITE" id="PS50297">
    <property type="entry name" value="ANK_REP_REGION"/>
    <property type="match status" value="2"/>
</dbReference>
<dbReference type="AlphaFoldDB" id="G4ZVT6"/>
<evidence type="ECO:0000313" key="5">
    <source>
        <dbReference type="Proteomes" id="UP000002640"/>
    </source>
</evidence>
<keyword evidence="2 3" id="KW-0040">ANK repeat</keyword>